<proteinExistence type="predicted"/>
<accession>A0A239AIT1</accession>
<reference evidence="2" key="1">
    <citation type="submission" date="2017-06" db="EMBL/GenBank/DDBJ databases">
        <authorList>
            <person name="Varghese N."/>
            <person name="Submissions S."/>
        </authorList>
    </citation>
    <scope>NUCLEOTIDE SEQUENCE [LARGE SCALE GENOMIC DNA]</scope>
    <source>
        <strain evidence="2">DSM 45207</strain>
    </source>
</reference>
<gene>
    <name evidence="1" type="ORF">SAMN06265360_1425</name>
</gene>
<dbReference type="EMBL" id="FZNW01000042">
    <property type="protein sequence ID" value="SNR95252.1"/>
    <property type="molecule type" value="Genomic_DNA"/>
</dbReference>
<sequence>MSHDLATRAELTKLARALDTTEDRVAFLGSLEAAEIHELREAASATMHDRHRELYQRIAKASTLLPPALCVRIAERAFPPMITSKVAAEIGTDRVGEFAKRLSVGYMADVCVSIDPRKVRELISQVPVERATEVARELVDREEYVTLGRMIDAATERLVRAAVAVITSDVALLWIAFYAESEAHLTSAVRALPAERIRSVVHTALTGTVELHAAGLALIARVDDAELRGTLAGHAAEVPAEALDGLLRTVVRDGFEPELLTVLASMPEDALRQLATRDALADRDTLLALARAAERGGHADRLRPLLDHAGPELRATLTEAGFDLG</sequence>
<keyword evidence="2" id="KW-1185">Reference proteome</keyword>
<dbReference type="AlphaFoldDB" id="A0A239AIT1"/>
<protein>
    <recommendedName>
        <fullName evidence="3">DUF2336 domain-containing protein</fullName>
    </recommendedName>
</protein>
<evidence type="ECO:0000313" key="1">
    <source>
        <dbReference type="EMBL" id="SNR95252.1"/>
    </source>
</evidence>
<evidence type="ECO:0008006" key="3">
    <source>
        <dbReference type="Google" id="ProtNLM"/>
    </source>
</evidence>
<evidence type="ECO:0000313" key="2">
    <source>
        <dbReference type="Proteomes" id="UP000198348"/>
    </source>
</evidence>
<name>A0A239AIT1_9PSEU</name>
<dbReference type="Proteomes" id="UP000198348">
    <property type="component" value="Unassembled WGS sequence"/>
</dbReference>
<organism evidence="1 2">
    <name type="scientific">Haloechinothrix alba</name>
    <dbReference type="NCBI Taxonomy" id="664784"/>
    <lineage>
        <taxon>Bacteria</taxon>
        <taxon>Bacillati</taxon>
        <taxon>Actinomycetota</taxon>
        <taxon>Actinomycetes</taxon>
        <taxon>Pseudonocardiales</taxon>
        <taxon>Pseudonocardiaceae</taxon>
        <taxon>Haloechinothrix</taxon>
    </lineage>
</organism>